<comment type="catalytic activity">
    <reaction evidence="1 11">
        <text>Transfers a segment of a (1-&gt;4)-alpha-D-glucan chain to a primary hydroxy group in a similar glucan chain.</text>
        <dbReference type="EC" id="2.4.1.18"/>
    </reaction>
</comment>
<dbReference type="InterPro" id="IPR037439">
    <property type="entry name" value="Branching_enzy"/>
</dbReference>
<evidence type="ECO:0000256" key="11">
    <source>
        <dbReference type="HAMAP-Rule" id="MF_00685"/>
    </source>
</evidence>
<dbReference type="SUPFAM" id="SSF51011">
    <property type="entry name" value="Glycosyl hydrolase domain"/>
    <property type="match status" value="1"/>
</dbReference>
<dbReference type="Pfam" id="PF22019">
    <property type="entry name" value="GlgB_N"/>
    <property type="match status" value="1"/>
</dbReference>
<comment type="subunit">
    <text evidence="5 11">Monomer.</text>
</comment>
<comment type="caution">
    <text evidence="15">The sequence shown here is derived from an EMBL/GenBank/DDBJ whole genome shotgun (WGS) entry which is preliminary data.</text>
</comment>
<keyword evidence="8 11" id="KW-0808">Transferase</keyword>
<dbReference type="FunFam" id="2.60.40.10:FF:000169">
    <property type="entry name" value="1,4-alpha-glucan branching enzyme GlgB"/>
    <property type="match status" value="1"/>
</dbReference>
<dbReference type="CDD" id="cd02855">
    <property type="entry name" value="E_set_GBE_prok_N"/>
    <property type="match status" value="1"/>
</dbReference>
<feature type="domain" description="Glycosyl hydrolase family 13 catalytic" evidence="14">
    <location>
        <begin position="268"/>
        <end position="610"/>
    </location>
</feature>
<comment type="pathway">
    <text evidence="3 11">Glycan biosynthesis; glycogen biosynthesis.</text>
</comment>
<feature type="compositionally biased region" description="Basic and acidic residues" evidence="13">
    <location>
        <begin position="1"/>
        <end position="10"/>
    </location>
</feature>
<dbReference type="Proteomes" id="UP000051802">
    <property type="component" value="Unassembled WGS sequence"/>
</dbReference>
<dbReference type="InterPro" id="IPR006047">
    <property type="entry name" value="GH13_cat_dom"/>
</dbReference>
<evidence type="ECO:0000259" key="14">
    <source>
        <dbReference type="SMART" id="SM00642"/>
    </source>
</evidence>
<reference evidence="15 16" key="1">
    <citation type="submission" date="2015-10" db="EMBL/GenBank/DDBJ databases">
        <title>Genome sequencing and analysis of members of genus Stenotrophomonas.</title>
        <authorList>
            <person name="Patil P.P."/>
            <person name="Midha S."/>
            <person name="Patil P.B."/>
        </authorList>
    </citation>
    <scope>NUCLEOTIDE SEQUENCE [LARGE SCALE GENOMIC DNA]</scope>
    <source>
        <strain evidence="15 16">JCM 16536</strain>
    </source>
</reference>
<dbReference type="PANTHER" id="PTHR43651:SF3">
    <property type="entry name" value="1,4-ALPHA-GLUCAN-BRANCHING ENZYME"/>
    <property type="match status" value="1"/>
</dbReference>
<dbReference type="Gene3D" id="3.20.20.80">
    <property type="entry name" value="Glycosidases"/>
    <property type="match status" value="1"/>
</dbReference>
<dbReference type="GO" id="GO:0005978">
    <property type="term" value="P:glycogen biosynthetic process"/>
    <property type="evidence" value="ECO:0007669"/>
    <property type="project" value="UniProtKB-UniRule"/>
</dbReference>
<keyword evidence="16" id="KW-1185">Reference proteome</keyword>
<accession>A0A0R0AN96</accession>
<dbReference type="GO" id="GO:0043169">
    <property type="term" value="F:cation binding"/>
    <property type="evidence" value="ECO:0007669"/>
    <property type="project" value="InterPro"/>
</dbReference>
<keyword evidence="7 11" id="KW-0328">Glycosyltransferase</keyword>
<proteinExistence type="inferred from homology"/>
<dbReference type="PANTHER" id="PTHR43651">
    <property type="entry name" value="1,4-ALPHA-GLUCAN-BRANCHING ENZYME"/>
    <property type="match status" value="1"/>
</dbReference>
<evidence type="ECO:0000256" key="2">
    <source>
        <dbReference type="ARBA" id="ARBA00002953"/>
    </source>
</evidence>
<sequence>MNERAGERTEAATADTTEYHATDREPACAELLSLARGEPGDAFAWLGPHRLPDGRQRVRALLPGARAVTLVDPRGGRLASMQPVGEGVFEGELPAPVDYHLRIDWPLGQEEIADAYAYGAQLDEAVLQRLRDGDGEAARAALGAHHVRCGDVPGVRFAVWAPNAQRVAVVGDFNGWDGRRHPMRLRHTAGVWEIFLPHLAEGARYKFEITAADGTRLPHKADPLARWAELPPATASRVPSAAPFEWQDGDWMARRGAANAPAPLSIYELHAASWRRDEHGQLLGWDALAEQLIPYIRELGFTHIELLPVTEYPFGGSWGYQPLGMYAPTARHGDPRAFARFVDACHRAGIGVILDWVSAHFPGDEHGLQRFDGTALYEHADPREGFHRDWNTLIYNYGRHEVAGYLVGSALEWIERFHVDGLRVDAVASMLYRDYSREEGEWIPNAHGGRENLEATAFLRRLNAEVGARFPGVMMIAEESTAWPGVTAPVEQGGLGFTHKWNMGWMHDTLEYLKRDPIHRTHHHGQMTFGLVYAFSERFVLPLSHDEVVHGKGSLLARMPGDDWQRRANLRAYFAFMWAHPGAKLLFMGGEFGQPGEWDHDATIDWARARTPEHAGLARLLGDLNAQLRAQPALWRGDHVPEGFEWSVGDDHHNSVFAFVRHDPHGGPPLLAVSNFTPVARHGYRVGVPLAGHWREILNTDSHHYGGSDAGNAGGLPTTAVPMHGHAQSLSLALPPLSTLYLQATP</sequence>
<protein>
    <recommendedName>
        <fullName evidence="11">1,4-alpha-glucan branching enzyme GlgB</fullName>
        <ecNumber evidence="11">2.4.1.18</ecNumber>
    </recommendedName>
    <alternativeName>
        <fullName evidence="11">1,4-alpha-D-glucan:1,4-alpha-D-glucan 6-glucosyl-transferase</fullName>
    </alternativeName>
    <alternativeName>
        <fullName evidence="11">Alpha-(1-&gt;4)-glucan branching enzyme</fullName>
    </alternativeName>
    <alternativeName>
        <fullName evidence="11">Glycogen branching enzyme</fullName>
        <shortName evidence="11">BE</shortName>
    </alternativeName>
</protein>
<dbReference type="NCBIfam" id="NF003811">
    <property type="entry name" value="PRK05402.1"/>
    <property type="match status" value="1"/>
</dbReference>
<evidence type="ECO:0000256" key="13">
    <source>
        <dbReference type="SAM" id="MobiDB-lite"/>
    </source>
</evidence>
<dbReference type="Gene3D" id="2.60.40.1180">
    <property type="entry name" value="Golgi alpha-mannosidase II"/>
    <property type="match status" value="1"/>
</dbReference>
<evidence type="ECO:0000256" key="10">
    <source>
        <dbReference type="ARBA" id="ARBA00023277"/>
    </source>
</evidence>
<evidence type="ECO:0000256" key="8">
    <source>
        <dbReference type="ARBA" id="ARBA00022679"/>
    </source>
</evidence>
<dbReference type="SUPFAM" id="SSF81296">
    <property type="entry name" value="E set domains"/>
    <property type="match status" value="2"/>
</dbReference>
<dbReference type="AlphaFoldDB" id="A0A0R0AN96"/>
<dbReference type="InterPro" id="IPR044143">
    <property type="entry name" value="GlgB_N_E_set_prok"/>
</dbReference>
<feature type="region of interest" description="Disordered" evidence="13">
    <location>
        <begin position="1"/>
        <end position="23"/>
    </location>
</feature>
<dbReference type="InterPro" id="IPR013783">
    <property type="entry name" value="Ig-like_fold"/>
</dbReference>
<dbReference type="GO" id="GO:0003844">
    <property type="term" value="F:1,4-alpha-glucan branching enzyme activity"/>
    <property type="evidence" value="ECO:0007669"/>
    <property type="project" value="UniProtKB-UniRule"/>
</dbReference>
<evidence type="ECO:0000256" key="4">
    <source>
        <dbReference type="ARBA" id="ARBA00009000"/>
    </source>
</evidence>
<organism evidence="15 16">
    <name type="scientific">Stenotrophomonas panacihumi</name>
    <dbReference type="NCBI Taxonomy" id="676599"/>
    <lineage>
        <taxon>Bacteria</taxon>
        <taxon>Pseudomonadati</taxon>
        <taxon>Pseudomonadota</taxon>
        <taxon>Gammaproteobacteria</taxon>
        <taxon>Lysobacterales</taxon>
        <taxon>Lysobacteraceae</taxon>
        <taxon>Stenotrophomonas</taxon>
    </lineage>
</organism>
<dbReference type="HAMAP" id="MF_00685">
    <property type="entry name" value="GlgB"/>
    <property type="match status" value="1"/>
</dbReference>
<evidence type="ECO:0000313" key="16">
    <source>
        <dbReference type="Proteomes" id="UP000051802"/>
    </source>
</evidence>
<dbReference type="EC" id="2.4.1.18" evidence="11"/>
<dbReference type="SMART" id="SM00642">
    <property type="entry name" value="Aamy"/>
    <property type="match status" value="1"/>
</dbReference>
<dbReference type="InterPro" id="IPR013780">
    <property type="entry name" value="Glyco_hydro_b"/>
</dbReference>
<dbReference type="Pfam" id="PF02922">
    <property type="entry name" value="CBM_48"/>
    <property type="match status" value="1"/>
</dbReference>
<gene>
    <name evidence="11" type="primary">glgB</name>
    <name evidence="15" type="ORF">ARC20_11485</name>
</gene>
<keyword evidence="10 11" id="KW-0119">Carbohydrate metabolism</keyword>
<dbReference type="InterPro" id="IPR004193">
    <property type="entry name" value="Glyco_hydro_13_N"/>
</dbReference>
<dbReference type="UniPathway" id="UPA00164"/>
<dbReference type="InterPro" id="IPR017853">
    <property type="entry name" value="GH"/>
</dbReference>
<evidence type="ECO:0000256" key="5">
    <source>
        <dbReference type="ARBA" id="ARBA00011245"/>
    </source>
</evidence>
<evidence type="ECO:0000256" key="9">
    <source>
        <dbReference type="ARBA" id="ARBA00023056"/>
    </source>
</evidence>
<dbReference type="RefSeq" id="WP_057647037.1">
    <property type="nucleotide sequence ID" value="NZ_LLXU01000085.1"/>
</dbReference>
<dbReference type="STRING" id="676599.ARC20_11485"/>
<evidence type="ECO:0000256" key="1">
    <source>
        <dbReference type="ARBA" id="ARBA00000826"/>
    </source>
</evidence>
<keyword evidence="9 11" id="KW-0320">Glycogen biosynthesis</keyword>
<dbReference type="NCBIfam" id="NF008967">
    <property type="entry name" value="PRK12313.1"/>
    <property type="match status" value="1"/>
</dbReference>
<dbReference type="GO" id="GO:0004553">
    <property type="term" value="F:hydrolase activity, hydrolyzing O-glycosyl compounds"/>
    <property type="evidence" value="ECO:0007669"/>
    <property type="project" value="InterPro"/>
</dbReference>
<dbReference type="FunFam" id="3.20.20.80:FF:000003">
    <property type="entry name" value="1,4-alpha-glucan branching enzyme GlgB"/>
    <property type="match status" value="1"/>
</dbReference>
<dbReference type="GO" id="GO:0005829">
    <property type="term" value="C:cytosol"/>
    <property type="evidence" value="ECO:0007669"/>
    <property type="project" value="TreeGrafter"/>
</dbReference>
<evidence type="ECO:0000256" key="12">
    <source>
        <dbReference type="PIRSR" id="PIRSR000463-1"/>
    </source>
</evidence>
<keyword evidence="6 11" id="KW-0321">Glycogen metabolism</keyword>
<comment type="similarity">
    <text evidence="4 11">Belongs to the glycosyl hydrolase 13 family. GlgB subfamily.</text>
</comment>
<evidence type="ECO:0000256" key="3">
    <source>
        <dbReference type="ARBA" id="ARBA00004964"/>
    </source>
</evidence>
<dbReference type="InterPro" id="IPR014756">
    <property type="entry name" value="Ig_E-set"/>
</dbReference>
<dbReference type="OrthoDB" id="9800174at2"/>
<dbReference type="InterPro" id="IPR054169">
    <property type="entry name" value="GlgB_N"/>
</dbReference>
<evidence type="ECO:0000256" key="7">
    <source>
        <dbReference type="ARBA" id="ARBA00022676"/>
    </source>
</evidence>
<dbReference type="Gene3D" id="2.60.40.10">
    <property type="entry name" value="Immunoglobulins"/>
    <property type="match status" value="2"/>
</dbReference>
<dbReference type="InterPro" id="IPR006407">
    <property type="entry name" value="GlgB"/>
</dbReference>
<dbReference type="CDD" id="cd11322">
    <property type="entry name" value="AmyAc_Glg_BE"/>
    <property type="match status" value="1"/>
</dbReference>
<dbReference type="InterPro" id="IPR006048">
    <property type="entry name" value="A-amylase/branching_C"/>
</dbReference>
<dbReference type="Pfam" id="PF00128">
    <property type="entry name" value="Alpha-amylase"/>
    <property type="match status" value="1"/>
</dbReference>
<evidence type="ECO:0000313" key="15">
    <source>
        <dbReference type="EMBL" id="KRG41827.1"/>
    </source>
</evidence>
<name>A0A0R0AN96_9GAMM</name>
<dbReference type="PIRSF" id="PIRSF000463">
    <property type="entry name" value="GlgB"/>
    <property type="match status" value="1"/>
</dbReference>
<dbReference type="Pfam" id="PF02806">
    <property type="entry name" value="Alpha-amylase_C"/>
    <property type="match status" value="1"/>
</dbReference>
<dbReference type="EMBL" id="LLXU01000085">
    <property type="protein sequence ID" value="KRG41827.1"/>
    <property type="molecule type" value="Genomic_DNA"/>
</dbReference>
<comment type="function">
    <text evidence="2 11">Catalyzes the formation of the alpha-1,6-glucosidic linkages in glycogen by scission of a 1,4-alpha-linked oligosaccharide from growing alpha-1,4-glucan chains and the subsequent attachment of the oligosaccharide to the alpha-1,6 position.</text>
</comment>
<dbReference type="FunFam" id="2.60.40.1180:FF:000002">
    <property type="entry name" value="1,4-alpha-glucan branching enzyme GlgB"/>
    <property type="match status" value="1"/>
</dbReference>
<evidence type="ECO:0000256" key="6">
    <source>
        <dbReference type="ARBA" id="ARBA00022600"/>
    </source>
</evidence>
<dbReference type="NCBIfam" id="TIGR01515">
    <property type="entry name" value="branching_enzym"/>
    <property type="match status" value="1"/>
</dbReference>
<feature type="active site" description="Nucleophile" evidence="11 12">
    <location>
        <position position="425"/>
    </location>
</feature>
<dbReference type="SUPFAM" id="SSF51445">
    <property type="entry name" value="(Trans)glycosidases"/>
    <property type="match status" value="1"/>
</dbReference>
<dbReference type="NCBIfam" id="NF009221">
    <property type="entry name" value="PRK12568.1"/>
    <property type="match status" value="1"/>
</dbReference>
<feature type="active site" description="Proton donor" evidence="11 12">
    <location>
        <position position="478"/>
    </location>
</feature>